<organism evidence="2 3">
    <name type="scientific">Psychrobacillus lasiicapitis</name>
    <dbReference type="NCBI Taxonomy" id="1636719"/>
    <lineage>
        <taxon>Bacteria</taxon>
        <taxon>Bacillati</taxon>
        <taxon>Bacillota</taxon>
        <taxon>Bacilli</taxon>
        <taxon>Bacillales</taxon>
        <taxon>Bacillaceae</taxon>
        <taxon>Psychrobacillus</taxon>
    </lineage>
</organism>
<reference evidence="2 3" key="1">
    <citation type="submission" date="2019-05" db="EMBL/GenBank/DDBJ databases">
        <title>Psychrobacillus vulpis sp. nov., a new species isolated from feces of a red fox that inhabits in The Tablas de Daimiel Natural Park, Albacete, Spain.</title>
        <authorList>
            <person name="Rodriguez M."/>
            <person name="Reina J.C."/>
            <person name="Bejar V."/>
            <person name="Llamas I."/>
        </authorList>
    </citation>
    <scope>NUCLEOTIDE SEQUENCE [LARGE SCALE GENOMIC DNA]</scope>
    <source>
        <strain evidence="2 3">NEAU-3TGS17</strain>
    </source>
</reference>
<keyword evidence="2" id="KW-0946">Virion</keyword>
<feature type="domain" description="Protein CotJB" evidence="1">
    <location>
        <begin position="9"/>
        <end position="87"/>
    </location>
</feature>
<evidence type="ECO:0000259" key="1">
    <source>
        <dbReference type="Pfam" id="PF12652"/>
    </source>
</evidence>
<keyword evidence="3" id="KW-1185">Reference proteome</keyword>
<dbReference type="Pfam" id="PF12652">
    <property type="entry name" value="CotJB"/>
    <property type="match status" value="1"/>
</dbReference>
<proteinExistence type="predicted"/>
<accession>A0A544TCH9</accession>
<protein>
    <submittedName>
        <fullName evidence="2">Spore coat protein CotJB</fullName>
    </submittedName>
</protein>
<dbReference type="Proteomes" id="UP000317316">
    <property type="component" value="Unassembled WGS sequence"/>
</dbReference>
<dbReference type="PIRSF" id="PIRSF010606">
    <property type="entry name" value="Spore_coat_CotJB"/>
    <property type="match status" value="1"/>
</dbReference>
<keyword evidence="2" id="KW-0167">Capsid protein</keyword>
<dbReference type="InterPro" id="IPR016571">
    <property type="entry name" value="Spore_coat_assembly_CotJB"/>
</dbReference>
<gene>
    <name evidence="2" type="ORF">FG382_06435</name>
</gene>
<dbReference type="InterPro" id="IPR024207">
    <property type="entry name" value="CotJB_dom"/>
</dbReference>
<name>A0A544TCH9_9BACI</name>
<evidence type="ECO:0000313" key="2">
    <source>
        <dbReference type="EMBL" id="TQR15101.1"/>
    </source>
</evidence>
<comment type="caution">
    <text evidence="2">The sequence shown here is derived from an EMBL/GenBank/DDBJ whole genome shotgun (WGS) entry which is preliminary data.</text>
</comment>
<sequence>MSPQEEEWQLLKKVQQADFVVVELTLYIDTHPNDMEAIQQWREAIKEAAKVRRQYESRFGPLSLLSVPSAQAIEVGWHWNSTPWPWQR</sequence>
<evidence type="ECO:0000313" key="3">
    <source>
        <dbReference type="Proteomes" id="UP000317316"/>
    </source>
</evidence>
<dbReference type="RefSeq" id="WP_142538081.1">
    <property type="nucleotide sequence ID" value="NZ_BMIE01000001.1"/>
</dbReference>
<dbReference type="AlphaFoldDB" id="A0A544TCH9"/>
<dbReference type="EMBL" id="VDGH01000003">
    <property type="protein sequence ID" value="TQR15101.1"/>
    <property type="molecule type" value="Genomic_DNA"/>
</dbReference>
<dbReference type="OrthoDB" id="9804099at2"/>